<keyword evidence="2" id="KW-1185">Reference proteome</keyword>
<dbReference type="EMBL" id="CM043795">
    <property type="protein sequence ID" value="KAI4817891.1"/>
    <property type="molecule type" value="Genomic_DNA"/>
</dbReference>
<sequence>MENGKAHYPLFRTGSLPDTGLSNDRINMGHKKLGEPGTEAGGLASSVSPSFLNSSSSSLSGAEDPMSRPSLLGIGSPTSSNNPTRLLSPTGTMDLQRPYNTANSPLSMFGQTQGIGAGTGALGNPILQRNFSSDGGMGGYQARQEMEPEKI</sequence>
<evidence type="ECO:0000313" key="2">
    <source>
        <dbReference type="Proteomes" id="UP001057452"/>
    </source>
</evidence>
<proteinExistence type="predicted"/>
<name>A0ACB9WV89_CHAAC</name>
<organism evidence="1 2">
    <name type="scientific">Chaenocephalus aceratus</name>
    <name type="common">Blackfin icefish</name>
    <name type="synonym">Chaenichthys aceratus</name>
    <dbReference type="NCBI Taxonomy" id="36190"/>
    <lineage>
        <taxon>Eukaryota</taxon>
        <taxon>Metazoa</taxon>
        <taxon>Chordata</taxon>
        <taxon>Craniata</taxon>
        <taxon>Vertebrata</taxon>
        <taxon>Euteleostomi</taxon>
        <taxon>Actinopterygii</taxon>
        <taxon>Neopterygii</taxon>
        <taxon>Teleostei</taxon>
        <taxon>Neoteleostei</taxon>
        <taxon>Acanthomorphata</taxon>
        <taxon>Eupercaria</taxon>
        <taxon>Perciformes</taxon>
        <taxon>Notothenioidei</taxon>
        <taxon>Channichthyidae</taxon>
        <taxon>Chaenocephalus</taxon>
    </lineage>
</organism>
<comment type="caution">
    <text evidence="1">The sequence shown here is derived from an EMBL/GenBank/DDBJ whole genome shotgun (WGS) entry which is preliminary data.</text>
</comment>
<evidence type="ECO:0000313" key="1">
    <source>
        <dbReference type="EMBL" id="KAI4817891.1"/>
    </source>
</evidence>
<reference evidence="1" key="1">
    <citation type="submission" date="2022-05" db="EMBL/GenBank/DDBJ databases">
        <title>Chromosome-level genome of Chaenocephalus aceratus.</title>
        <authorList>
            <person name="Park H."/>
        </authorList>
    </citation>
    <scope>NUCLEOTIDE SEQUENCE</scope>
    <source>
        <strain evidence="1">KU_202001</strain>
    </source>
</reference>
<accession>A0ACB9WV89</accession>
<gene>
    <name evidence="1" type="ORF">KUCAC02_011264</name>
</gene>
<protein>
    <submittedName>
        <fullName evidence="1">Uncharacterized protein</fullName>
    </submittedName>
</protein>
<dbReference type="Proteomes" id="UP001057452">
    <property type="component" value="Chromosome 11"/>
</dbReference>